<keyword evidence="1" id="KW-0812">Transmembrane</keyword>
<dbReference type="OrthoDB" id="1934712at2"/>
<comment type="caution">
    <text evidence="2">The sequence shown here is derived from an EMBL/GenBank/DDBJ whole genome shotgun (WGS) entry which is preliminary data.</text>
</comment>
<keyword evidence="1" id="KW-0472">Membrane</keyword>
<feature type="transmembrane region" description="Helical" evidence="1">
    <location>
        <begin position="20"/>
        <end position="39"/>
    </location>
</feature>
<accession>A0A0D1C111</accession>
<evidence type="ECO:0000256" key="1">
    <source>
        <dbReference type="SAM" id="Phobius"/>
    </source>
</evidence>
<evidence type="ECO:0000313" key="2">
    <source>
        <dbReference type="EMBL" id="KIS24751.1"/>
    </source>
</evidence>
<reference evidence="2 3" key="1">
    <citation type="submission" date="2014-06" db="EMBL/GenBank/DDBJ databases">
        <title>Genome characterization of distinct group I Clostridium botulinum lineages.</title>
        <authorList>
            <person name="Giordani F."/>
            <person name="Anselmo A."/>
            <person name="Fillo S."/>
            <person name="Palozzi A.M."/>
            <person name="Fortunato A."/>
            <person name="Gentile B."/>
            <person name="Ciammaruconi A."/>
            <person name="Anniballi F."/>
            <person name="De Medici D."/>
            <person name="Lista F."/>
        </authorList>
    </citation>
    <scope>NUCLEOTIDE SEQUENCE [LARGE SCALE GENOMIC DNA]</scope>
    <source>
        <strain evidence="2 3">B2 450</strain>
    </source>
</reference>
<sequence>MEIIKKKRKFKLNWNKYKTVILLSFLIAASGFFMVSNTMPKFVKDRSKVAIYFTKRPLDIRFRTENYTVYINEKILNDIGDKTYKTFNNMKNSTSNFVNNINKSHSLNKIGNVFYKIKEEVLGVFNGRGVK</sequence>
<protein>
    <submittedName>
        <fullName evidence="2">Uncharacterized protein</fullName>
    </submittedName>
</protein>
<dbReference type="AlphaFoldDB" id="A0A0D1C111"/>
<dbReference type="HOGENOM" id="CLU_1923885_0_0_9"/>
<dbReference type="Proteomes" id="UP000032250">
    <property type="component" value="Unassembled WGS sequence"/>
</dbReference>
<name>A0A0D1C111_CLOBO</name>
<dbReference type="EMBL" id="JXSU01000007">
    <property type="protein sequence ID" value="KIS24751.1"/>
    <property type="molecule type" value="Genomic_DNA"/>
</dbReference>
<evidence type="ECO:0000313" key="3">
    <source>
        <dbReference type="Proteomes" id="UP000032250"/>
    </source>
</evidence>
<organism evidence="2 3">
    <name type="scientific">Clostridium botulinum B2 450</name>
    <dbReference type="NCBI Taxonomy" id="1379739"/>
    <lineage>
        <taxon>Bacteria</taxon>
        <taxon>Bacillati</taxon>
        <taxon>Bacillota</taxon>
        <taxon>Clostridia</taxon>
        <taxon>Eubacteriales</taxon>
        <taxon>Clostridiaceae</taxon>
        <taxon>Clostridium</taxon>
    </lineage>
</organism>
<gene>
    <name evidence="2" type="ORF">N495_14610</name>
</gene>
<dbReference type="RefSeq" id="WP_003483958.1">
    <property type="nucleotide sequence ID" value="NZ_JXSU01000007.1"/>
</dbReference>
<keyword evidence="1" id="KW-1133">Transmembrane helix</keyword>
<dbReference type="PATRIC" id="fig|1379739.3.peg.3315"/>
<proteinExistence type="predicted"/>